<dbReference type="PANTHER" id="PTHR11177:SF402">
    <property type="entry name" value="CHITINASE"/>
    <property type="match status" value="1"/>
</dbReference>
<evidence type="ECO:0000256" key="5">
    <source>
        <dbReference type="ARBA" id="ARBA00022801"/>
    </source>
</evidence>
<feature type="signal peptide" evidence="13">
    <location>
        <begin position="1"/>
        <end position="27"/>
    </location>
</feature>
<name>A0A2I1CH18_ASPN1</name>
<organism evidence="16 17">
    <name type="scientific">Aspergillus novofumigatus (strain IBT 16806)</name>
    <dbReference type="NCBI Taxonomy" id="1392255"/>
    <lineage>
        <taxon>Eukaryota</taxon>
        <taxon>Fungi</taxon>
        <taxon>Dikarya</taxon>
        <taxon>Ascomycota</taxon>
        <taxon>Pezizomycotina</taxon>
        <taxon>Eurotiomycetes</taxon>
        <taxon>Eurotiomycetidae</taxon>
        <taxon>Eurotiales</taxon>
        <taxon>Aspergillaceae</taxon>
        <taxon>Aspergillus</taxon>
        <taxon>Aspergillus subgen. Fumigati</taxon>
    </lineage>
</organism>
<dbReference type="InterPro" id="IPR001579">
    <property type="entry name" value="Glyco_hydro_18_chit_AS"/>
</dbReference>
<dbReference type="SMART" id="SM00270">
    <property type="entry name" value="ChtBD1"/>
    <property type="match status" value="3"/>
</dbReference>
<keyword evidence="17" id="KW-1185">Reference proteome</keyword>
<dbReference type="Gene3D" id="3.30.60.10">
    <property type="entry name" value="Endochitinase-like"/>
    <property type="match status" value="1"/>
</dbReference>
<keyword evidence="13" id="KW-0732">Signal</keyword>
<dbReference type="OrthoDB" id="73875at2759"/>
<dbReference type="PROSITE" id="PS50941">
    <property type="entry name" value="CHIT_BIND_I_2"/>
    <property type="match status" value="1"/>
</dbReference>
<evidence type="ECO:0000256" key="8">
    <source>
        <dbReference type="ARBA" id="ARBA00023277"/>
    </source>
</evidence>
<evidence type="ECO:0000256" key="13">
    <source>
        <dbReference type="SAM" id="SignalP"/>
    </source>
</evidence>
<keyword evidence="9 12" id="KW-0326">Glycosidase</keyword>
<evidence type="ECO:0000313" key="17">
    <source>
        <dbReference type="Proteomes" id="UP000234474"/>
    </source>
</evidence>
<dbReference type="SUPFAM" id="SSF51445">
    <property type="entry name" value="(Trans)glycosidases"/>
    <property type="match status" value="1"/>
</dbReference>
<accession>A0A2I1CH18</accession>
<keyword evidence="11" id="KW-1015">Disulfide bond</keyword>
<dbReference type="CDD" id="cd00035">
    <property type="entry name" value="ChtBD1"/>
    <property type="match status" value="1"/>
</dbReference>
<feature type="domain" description="GH18" evidence="15">
    <location>
        <begin position="141"/>
        <end position="444"/>
    </location>
</feature>
<dbReference type="InterPro" id="IPR001002">
    <property type="entry name" value="Chitin-bd_1"/>
</dbReference>
<keyword evidence="10" id="KW-0624">Polysaccharide degradation</keyword>
<comment type="caution">
    <text evidence="11">Lacks conserved residue(s) required for the propagation of feature annotation.</text>
</comment>
<evidence type="ECO:0000313" key="16">
    <source>
        <dbReference type="EMBL" id="PKX96922.1"/>
    </source>
</evidence>
<protein>
    <recommendedName>
        <fullName evidence="3">chitinase</fullName>
        <ecNumber evidence="3">3.2.1.14</ecNumber>
    </recommendedName>
</protein>
<evidence type="ECO:0000256" key="12">
    <source>
        <dbReference type="RuleBase" id="RU000489"/>
    </source>
</evidence>
<comment type="similarity">
    <text evidence="2">Belongs to the glycosyl hydrolase 18 family. Chitinase class V subfamily.</text>
</comment>
<evidence type="ECO:0000256" key="7">
    <source>
        <dbReference type="ARBA" id="ARBA00023026"/>
    </source>
</evidence>
<evidence type="ECO:0000256" key="3">
    <source>
        <dbReference type="ARBA" id="ARBA00012729"/>
    </source>
</evidence>
<dbReference type="SUPFAM" id="SSF54556">
    <property type="entry name" value="Chitinase insertion domain"/>
    <property type="match status" value="1"/>
</dbReference>
<evidence type="ECO:0000259" key="15">
    <source>
        <dbReference type="PROSITE" id="PS51910"/>
    </source>
</evidence>
<dbReference type="InterPro" id="IPR050314">
    <property type="entry name" value="Glycosyl_Hydrlase_18"/>
</dbReference>
<comment type="caution">
    <text evidence="16">The sequence shown here is derived from an EMBL/GenBank/DDBJ whole genome shotgun (WGS) entry which is preliminary data.</text>
</comment>
<dbReference type="PROSITE" id="PS51910">
    <property type="entry name" value="GH18_2"/>
    <property type="match status" value="1"/>
</dbReference>
<dbReference type="EC" id="3.2.1.14" evidence="3"/>
<dbReference type="Pfam" id="PF00704">
    <property type="entry name" value="Glyco_hydro_18"/>
    <property type="match status" value="2"/>
</dbReference>
<keyword evidence="6" id="KW-0146">Chitin degradation</keyword>
<dbReference type="SUPFAM" id="SSF57016">
    <property type="entry name" value="Plant lectins/antimicrobial peptides"/>
    <property type="match status" value="1"/>
</dbReference>
<evidence type="ECO:0000256" key="9">
    <source>
        <dbReference type="ARBA" id="ARBA00023295"/>
    </source>
</evidence>
<evidence type="ECO:0000256" key="6">
    <source>
        <dbReference type="ARBA" id="ARBA00023024"/>
    </source>
</evidence>
<dbReference type="GO" id="GO:0006032">
    <property type="term" value="P:chitin catabolic process"/>
    <property type="evidence" value="ECO:0007669"/>
    <property type="project" value="UniProtKB-KW"/>
</dbReference>
<dbReference type="STRING" id="1392255.A0A2I1CH18"/>
<evidence type="ECO:0000256" key="11">
    <source>
        <dbReference type="PROSITE-ProRule" id="PRU00261"/>
    </source>
</evidence>
<dbReference type="PROSITE" id="PS51257">
    <property type="entry name" value="PROKAR_LIPOPROTEIN"/>
    <property type="match status" value="1"/>
</dbReference>
<comment type="catalytic activity">
    <reaction evidence="1">
        <text>Random endo-hydrolysis of N-acetyl-beta-D-glucosaminide (1-&gt;4)-beta-linkages in chitin and chitodextrins.</text>
        <dbReference type="EC" id="3.2.1.14"/>
    </reaction>
</comment>
<feature type="chain" id="PRO_5014134981" description="chitinase" evidence="13">
    <location>
        <begin position="28"/>
        <end position="1132"/>
    </location>
</feature>
<dbReference type="GO" id="GO:0000272">
    <property type="term" value="P:polysaccharide catabolic process"/>
    <property type="evidence" value="ECO:0007669"/>
    <property type="project" value="UniProtKB-KW"/>
</dbReference>
<dbReference type="InterPro" id="IPR036861">
    <property type="entry name" value="Endochitinase-like_sf"/>
</dbReference>
<evidence type="ECO:0000259" key="14">
    <source>
        <dbReference type="PROSITE" id="PS50941"/>
    </source>
</evidence>
<keyword evidence="5 12" id="KW-0378">Hydrolase</keyword>
<dbReference type="InterPro" id="IPR017853">
    <property type="entry name" value="GH"/>
</dbReference>
<dbReference type="GeneID" id="36537992"/>
<sequence length="1132" mass="128256">MHRFKIPAASLWMLFISCFLLFLPIQAQDCSALSPCATGCCNKFGYCGVGDDYCGADCVAGCDYRPECDASNPCATGCCNKFGYCGLGPDYCAKDVRAECDPGGYGEFADSAKCPLNVCCSKFGFCGTTKEFYSTKKNSGLSRVIRYYKGFYPKQIPMGVYTYLNYAFASIDPKTFEVLPPSTYKKDLMKHLTALKRSNPNLKVYIAVGGWTFNNPRPTATVFSDIACSEANQKAFFKSLISFMSTYNFNGINLDWEYPYLQNFDIVNLQKDVDFFNIMSYDLHGAWDRNNKWLAPELNSHMNLTEITNALDLLWRNDINSEKVVLGLAFYARVFSAMSPSCMKPGCTFQSGGNAEVCSNEVGILLNSEIVEIMNDHQVKPTLDKDAAVKILKFNNNQWLTYDDADTFKLKAEFAHGQCLGGEVANHKVKALAMSTVTDKLETHKVHQQCKWTNCFKNYPAGWTLITHSDSGARKGEGMLDNTSCSQRGDHLFCYPPDSPLPTCGWYGHRNGKCNGRGNCPEKTVEIRSHSQDCENNNYQAACCTFNTPSMKLYSQCTWAESPKCNEGVCLNTLWGDYCKWKTFKYTWNRQEATYQERKYCYDQKDDTKWEDCEYAAVDGYCASSCPNDRVRVALETRNGCEGDSSQAWCCKPKYITLSKRSYTDAETSLEQSVKEFMDDPSCGIDNYWKRDLVLDDYLLRNVTSYEFSSLSALVRRASSKAQEAMQDLLSTLLLSYTVSEASQEIWKRHVISLYPNLTVEKIRAYMTRARDWVREGSWRLVDLIVCNMSFYNAVLGDVDAIICPIPDRHWDDDPEGDLKDDAEDDLEARDLEKRSSRSFTRTIGGAVWIVRSLAYRNRGRWPRDNAIWSAGYGFQDNDNCLSTDIGTRPVTRQNEENFVVEHVPELQTVADFVEDAHNGVVPSGSAPYPPLSADFIRQGLDAPILRNPPPMRGGAQSDRPIVRMMNALGSTRNDRGFVLLDGELNQVKKNLWMGNKPYNDKDMESAVKDDNYTAALNSMRAAIAVIHYLNHPVINSHMASSLNEVRSELGLANNRWADLGNRREYAQEWWSIWVRDHFHQVGLHTHSWVDRWATAMDRYWATRTGLTAVQVREILRTLRDTDTTINQDDID</sequence>
<dbReference type="InterPro" id="IPR029070">
    <property type="entry name" value="Chitinase_insertion_sf"/>
</dbReference>
<evidence type="ECO:0000256" key="4">
    <source>
        <dbReference type="ARBA" id="ARBA00022669"/>
    </source>
</evidence>
<proteinExistence type="inferred from homology"/>
<keyword evidence="7" id="KW-0843">Virulence</keyword>
<dbReference type="GO" id="GO:0008061">
    <property type="term" value="F:chitin binding"/>
    <property type="evidence" value="ECO:0007669"/>
    <property type="project" value="UniProtKB-UniRule"/>
</dbReference>
<dbReference type="AlphaFoldDB" id="A0A2I1CH18"/>
<dbReference type="Gene3D" id="3.10.50.10">
    <property type="match status" value="1"/>
</dbReference>
<dbReference type="GO" id="GO:0008843">
    <property type="term" value="F:endochitinase activity"/>
    <property type="evidence" value="ECO:0007669"/>
    <property type="project" value="UniProtKB-EC"/>
</dbReference>
<dbReference type="Pfam" id="PF00187">
    <property type="entry name" value="Chitin_bind_1"/>
    <property type="match status" value="1"/>
</dbReference>
<keyword evidence="8" id="KW-0119">Carbohydrate metabolism</keyword>
<dbReference type="RefSeq" id="XP_024685517.1">
    <property type="nucleotide sequence ID" value="XM_024830663.1"/>
</dbReference>
<evidence type="ECO:0000256" key="1">
    <source>
        <dbReference type="ARBA" id="ARBA00000822"/>
    </source>
</evidence>
<dbReference type="SMART" id="SM00636">
    <property type="entry name" value="Glyco_18"/>
    <property type="match status" value="1"/>
</dbReference>
<dbReference type="EMBL" id="MSZS01000002">
    <property type="protein sequence ID" value="PKX96922.1"/>
    <property type="molecule type" value="Genomic_DNA"/>
</dbReference>
<evidence type="ECO:0000256" key="2">
    <source>
        <dbReference type="ARBA" id="ARBA00008682"/>
    </source>
</evidence>
<dbReference type="PANTHER" id="PTHR11177">
    <property type="entry name" value="CHITINASE"/>
    <property type="match status" value="1"/>
</dbReference>
<evidence type="ECO:0000256" key="10">
    <source>
        <dbReference type="ARBA" id="ARBA00023326"/>
    </source>
</evidence>
<dbReference type="PROSITE" id="PS01095">
    <property type="entry name" value="GH18_1"/>
    <property type="match status" value="1"/>
</dbReference>
<keyword evidence="4 11" id="KW-0147">Chitin-binding</keyword>
<dbReference type="Proteomes" id="UP000234474">
    <property type="component" value="Unassembled WGS sequence"/>
</dbReference>
<gene>
    <name evidence="16" type="ORF">P174DRAFT_476052</name>
</gene>
<feature type="domain" description="Chitin-binding type-1" evidence="14">
    <location>
        <begin position="27"/>
        <end position="70"/>
    </location>
</feature>
<dbReference type="VEuPathDB" id="FungiDB:P174DRAFT_476052"/>
<feature type="disulfide bond" evidence="11">
    <location>
        <begin position="40"/>
        <end position="54"/>
    </location>
</feature>
<dbReference type="OMA" id="CATGCCN"/>
<dbReference type="Gene3D" id="3.20.20.80">
    <property type="entry name" value="Glycosidases"/>
    <property type="match status" value="2"/>
</dbReference>
<reference evidence="17" key="1">
    <citation type="journal article" date="2018" name="Proc. Natl. Acad. Sci. U.S.A.">
        <title>Linking secondary metabolites to gene clusters through genome sequencing of six diverse Aspergillus species.</title>
        <authorList>
            <person name="Kaerboelling I."/>
            <person name="Vesth T.C."/>
            <person name="Frisvad J.C."/>
            <person name="Nybo J.L."/>
            <person name="Theobald S."/>
            <person name="Kuo A."/>
            <person name="Bowyer P."/>
            <person name="Matsuda Y."/>
            <person name="Mondo S."/>
            <person name="Lyhne E.K."/>
            <person name="Kogle M.E."/>
            <person name="Clum A."/>
            <person name="Lipzen A."/>
            <person name="Salamov A."/>
            <person name="Ngan C.Y."/>
            <person name="Daum C."/>
            <person name="Chiniquy J."/>
            <person name="Barry K."/>
            <person name="LaButti K."/>
            <person name="Haridas S."/>
            <person name="Simmons B.A."/>
            <person name="Magnuson J.K."/>
            <person name="Mortensen U.H."/>
            <person name="Larsen T.O."/>
            <person name="Grigoriev I.V."/>
            <person name="Baker S.E."/>
            <person name="Andersen M.R."/>
        </authorList>
    </citation>
    <scope>NUCLEOTIDE SEQUENCE [LARGE SCALE GENOMIC DNA]</scope>
    <source>
        <strain evidence="17">IBT 16806</strain>
    </source>
</reference>
<dbReference type="InterPro" id="IPR001223">
    <property type="entry name" value="Glyco_hydro18_cat"/>
</dbReference>
<dbReference type="InterPro" id="IPR011583">
    <property type="entry name" value="Chitinase_II/V-like_cat"/>
</dbReference>